<gene>
    <name evidence="2" type="ORF">JSY38_00465</name>
</gene>
<evidence type="ECO:0000313" key="3">
    <source>
        <dbReference type="Proteomes" id="UP000644167"/>
    </source>
</evidence>
<evidence type="ECO:0000259" key="1">
    <source>
        <dbReference type="Pfam" id="PF11726"/>
    </source>
</evidence>
<dbReference type="RefSeq" id="WP_205114721.1">
    <property type="nucleotide sequence ID" value="NZ_CP070273.1"/>
</dbReference>
<organism evidence="2 3">
    <name type="scientific">Marinomonas foliarum</name>
    <dbReference type="NCBI Taxonomy" id="491950"/>
    <lineage>
        <taxon>Bacteria</taxon>
        <taxon>Pseudomonadati</taxon>
        <taxon>Pseudomonadota</taxon>
        <taxon>Gammaproteobacteria</taxon>
        <taxon>Oceanospirillales</taxon>
        <taxon>Oceanospirillaceae</taxon>
        <taxon>Marinomonas</taxon>
    </lineage>
</organism>
<keyword evidence="3" id="KW-1185">Reference proteome</keyword>
<dbReference type="Proteomes" id="UP000644167">
    <property type="component" value="Chromosome"/>
</dbReference>
<name>A0ABX7IP63_9GAMM</name>
<sequence>MPKHLSILNSNRYCNLPVNTNYQLVERYLSQIHNVMSTAFAQHPRSIVFHTELRFPQTYQCSITENDCISRFIASFKAQVDTEIKARSKRSSRAHHTAVRYVWCREQSTSKNVHYHVFFFMNGDTFRSYGDLRHPLPGQLCYMLNIAWCRALHLIEDASSGFVHLPGPLMRVNINDSNPQESYDEFMKVKATPLESVAHWISYLAKIDTKQYGQGGRSFGCSQK</sequence>
<evidence type="ECO:0000313" key="2">
    <source>
        <dbReference type="EMBL" id="QRV24055.1"/>
    </source>
</evidence>
<reference evidence="2 3" key="1">
    <citation type="submission" date="2021-02" db="EMBL/GenBank/DDBJ databases">
        <title>The genome of Marinomonas foliarum JZW.</title>
        <authorList>
            <person name="Sun M."/>
        </authorList>
    </citation>
    <scope>NUCLEOTIDE SEQUENCE [LARGE SCALE GENOMIC DNA]</scope>
    <source>
        <strain evidence="2 3">JZW</strain>
    </source>
</reference>
<dbReference type="EMBL" id="CP070273">
    <property type="protein sequence ID" value="QRV24055.1"/>
    <property type="molecule type" value="Genomic_DNA"/>
</dbReference>
<accession>A0ABX7IP63</accession>
<feature type="domain" description="YagK/YfjJ C-terminal" evidence="1">
    <location>
        <begin position="41"/>
        <end position="222"/>
    </location>
</feature>
<dbReference type="InterPro" id="IPR057271">
    <property type="entry name" value="YagK_YfjJ_C"/>
</dbReference>
<dbReference type="Pfam" id="PF11726">
    <property type="entry name" value="YagK_YfjJ_C"/>
    <property type="match status" value="1"/>
</dbReference>
<protein>
    <submittedName>
        <fullName evidence="2">Inovirus Gp2 family protein</fullName>
    </submittedName>
</protein>
<proteinExistence type="predicted"/>